<dbReference type="InterPro" id="IPR000315">
    <property type="entry name" value="Znf_B-box"/>
</dbReference>
<dbReference type="InterPro" id="IPR047153">
    <property type="entry name" value="TRIM45/56/19-like"/>
</dbReference>
<keyword evidence="5" id="KW-0175">Coiled coil</keyword>
<dbReference type="Pfam" id="PF13445">
    <property type="entry name" value="zf-RING_UBOX"/>
    <property type="match status" value="1"/>
</dbReference>
<dbReference type="PROSITE" id="PS50089">
    <property type="entry name" value="ZF_RING_2"/>
    <property type="match status" value="1"/>
</dbReference>
<dbReference type="SMART" id="SM00184">
    <property type="entry name" value="RING"/>
    <property type="match status" value="1"/>
</dbReference>
<feature type="domain" description="B box-type" evidence="7">
    <location>
        <begin position="184"/>
        <end position="228"/>
    </location>
</feature>
<dbReference type="SUPFAM" id="SSF57850">
    <property type="entry name" value="RING/U-box"/>
    <property type="match status" value="1"/>
</dbReference>
<name>A0A8S3ZUK3_9EUPU</name>
<dbReference type="OrthoDB" id="6156957at2759"/>
<gene>
    <name evidence="8" type="ORF">CUNI_LOCUS16414</name>
</gene>
<proteinExistence type="predicted"/>
<evidence type="ECO:0000259" key="6">
    <source>
        <dbReference type="PROSITE" id="PS50089"/>
    </source>
</evidence>
<dbReference type="Proteomes" id="UP000678393">
    <property type="component" value="Unassembled WGS sequence"/>
</dbReference>
<feature type="coiled-coil region" evidence="5">
    <location>
        <begin position="225"/>
        <end position="252"/>
    </location>
</feature>
<dbReference type="PANTHER" id="PTHR25462">
    <property type="entry name" value="BONUS, ISOFORM C-RELATED"/>
    <property type="match status" value="1"/>
</dbReference>
<evidence type="ECO:0000256" key="3">
    <source>
        <dbReference type="ARBA" id="ARBA00022833"/>
    </source>
</evidence>
<dbReference type="Gene3D" id="3.30.40.10">
    <property type="entry name" value="Zinc/RING finger domain, C3HC4 (zinc finger)"/>
    <property type="match status" value="1"/>
</dbReference>
<sequence>FTYKDMEEELTCPVCLELYADPLMLPCTHSICKACLQEIMTSRNKGGKKGLECPTCRQNHVLTSDEVVRFPKNLALENIVFRYQEIRSYSLSKVAQFDVPESSSGSSSCEAVSQLHKKNSGISEVSLEKCFCGMCEETERQPAEWFCQQCQVFYCQLCLGTFHPKRGTLSQHKIQKATVEEPVEHLLHCPDHSCEAASIFCDTCKVVACHLCVCQGVGSHCHHMILDLDTARKQLREALQAAKNQLSTLMTTFFDKNNAITSQIQDVKDVEDTAKNIIISQYNCILSDVAATLNLVKQKTLEAVSAIARQHSAQFTLQSHQIKSVLQQCRDLNSACNTLLTSGEGGDVFTNESPQHQHLQGFSDLSCTTGSPSLPSQCSVQSILDSGIAPETKSSEIPMLGPGAKRSDSAAYLAKSHLNKLRANIIQNEVSLAAHDQKVVSKKMQNMSLLKNRSASDTSEHTRSYFLGGKLSEIDNVIVNIKTRRQASEDMTAAVKSQVAKFEGFKEGVNDVFSEKTLAMKLSEETLFKTKDVSHSTHLKAVKRSNSSIKVERGSNSPVMDTIVSPVKESIRLKEQLLLKASEVGSLLRQVASLMKEHECQESVGNEDTVLSIMEADKHIFSRVSEFSNSCLGLLSSITDMFPSNYPVVIPVVQSGVTPPSLSVAAVSRIPSRTLISWGFNSTTFTAEPLEGCTQWSVNVNRNTNHIGDINTGYLFGLGVSTKPLTSKEQVGMTAESHGIACIGGQLVVCQASATTIMMPLPDLPICATIAVAVSKCGLVMAYKVMITGISSVVSGRRVITLDEHMSACHTENENKPTWKVYPVFTVSQRIKLQLPTSSSV</sequence>
<comment type="caution">
    <text evidence="8">The sequence shown here is derived from an EMBL/GenBank/DDBJ whole genome shotgun (WGS) entry which is preliminary data.</text>
</comment>
<dbReference type="PROSITE" id="PS50119">
    <property type="entry name" value="ZF_BBOX"/>
    <property type="match status" value="2"/>
</dbReference>
<evidence type="ECO:0000256" key="2">
    <source>
        <dbReference type="ARBA" id="ARBA00022771"/>
    </source>
</evidence>
<dbReference type="SUPFAM" id="SSF57845">
    <property type="entry name" value="B-box zinc-binding domain"/>
    <property type="match status" value="1"/>
</dbReference>
<keyword evidence="9" id="KW-1185">Reference proteome</keyword>
<organism evidence="8 9">
    <name type="scientific">Candidula unifasciata</name>
    <dbReference type="NCBI Taxonomy" id="100452"/>
    <lineage>
        <taxon>Eukaryota</taxon>
        <taxon>Metazoa</taxon>
        <taxon>Spiralia</taxon>
        <taxon>Lophotrochozoa</taxon>
        <taxon>Mollusca</taxon>
        <taxon>Gastropoda</taxon>
        <taxon>Heterobranchia</taxon>
        <taxon>Euthyneura</taxon>
        <taxon>Panpulmonata</taxon>
        <taxon>Eupulmonata</taxon>
        <taxon>Stylommatophora</taxon>
        <taxon>Helicina</taxon>
        <taxon>Helicoidea</taxon>
        <taxon>Geomitridae</taxon>
        <taxon>Candidula</taxon>
    </lineage>
</organism>
<reference evidence="8" key="1">
    <citation type="submission" date="2021-04" db="EMBL/GenBank/DDBJ databases">
        <authorList>
            <consortium name="Molecular Ecology Group"/>
        </authorList>
    </citation>
    <scope>NUCLEOTIDE SEQUENCE</scope>
</reference>
<dbReference type="InterPro" id="IPR027370">
    <property type="entry name" value="Znf-RING_euk"/>
</dbReference>
<feature type="non-terminal residue" evidence="8">
    <location>
        <position position="841"/>
    </location>
</feature>
<evidence type="ECO:0000256" key="5">
    <source>
        <dbReference type="SAM" id="Coils"/>
    </source>
</evidence>
<protein>
    <submittedName>
        <fullName evidence="8">Uncharacterized protein</fullName>
    </submittedName>
</protein>
<dbReference type="GO" id="GO:0008270">
    <property type="term" value="F:zinc ion binding"/>
    <property type="evidence" value="ECO:0007669"/>
    <property type="project" value="UniProtKB-KW"/>
</dbReference>
<keyword evidence="2 4" id="KW-0863">Zinc-finger</keyword>
<dbReference type="Pfam" id="PF22586">
    <property type="entry name" value="ANCHR-like_BBOX"/>
    <property type="match status" value="1"/>
</dbReference>
<evidence type="ECO:0000256" key="1">
    <source>
        <dbReference type="ARBA" id="ARBA00022723"/>
    </source>
</evidence>
<dbReference type="AlphaFoldDB" id="A0A8S3ZUK3"/>
<dbReference type="InterPro" id="IPR001841">
    <property type="entry name" value="Znf_RING"/>
</dbReference>
<dbReference type="InterPro" id="IPR017907">
    <property type="entry name" value="Znf_RING_CS"/>
</dbReference>
<evidence type="ECO:0000313" key="9">
    <source>
        <dbReference type="Proteomes" id="UP000678393"/>
    </source>
</evidence>
<dbReference type="Gene3D" id="4.10.830.40">
    <property type="match status" value="1"/>
</dbReference>
<keyword evidence="1" id="KW-0479">Metal-binding</keyword>
<evidence type="ECO:0000313" key="8">
    <source>
        <dbReference type="EMBL" id="CAG5130856.1"/>
    </source>
</evidence>
<evidence type="ECO:0000259" key="7">
    <source>
        <dbReference type="PROSITE" id="PS50119"/>
    </source>
</evidence>
<dbReference type="GO" id="GO:0061630">
    <property type="term" value="F:ubiquitin protein ligase activity"/>
    <property type="evidence" value="ECO:0007669"/>
    <property type="project" value="TreeGrafter"/>
</dbReference>
<keyword evidence="3" id="KW-0862">Zinc</keyword>
<feature type="domain" description="RING-type" evidence="6">
    <location>
        <begin position="12"/>
        <end position="57"/>
    </location>
</feature>
<dbReference type="InterPro" id="IPR013083">
    <property type="entry name" value="Znf_RING/FYVE/PHD"/>
</dbReference>
<dbReference type="EMBL" id="CAJHNH020004312">
    <property type="protein sequence ID" value="CAG5130856.1"/>
    <property type="molecule type" value="Genomic_DNA"/>
</dbReference>
<feature type="domain" description="B box-type" evidence="7">
    <location>
        <begin position="134"/>
        <end position="177"/>
    </location>
</feature>
<dbReference type="PANTHER" id="PTHR25462:SF306">
    <property type="entry name" value="TRIPARTITE MOTIF CONTAINING 9"/>
    <property type="match status" value="1"/>
</dbReference>
<dbReference type="PROSITE" id="PS00518">
    <property type="entry name" value="ZF_RING_1"/>
    <property type="match status" value="1"/>
</dbReference>
<evidence type="ECO:0000256" key="4">
    <source>
        <dbReference type="PROSITE-ProRule" id="PRU00024"/>
    </source>
</evidence>
<accession>A0A8S3ZUK3</accession>
<dbReference type="Gene3D" id="3.30.160.60">
    <property type="entry name" value="Classic Zinc Finger"/>
    <property type="match status" value="1"/>
</dbReference>